<evidence type="ECO:0000313" key="2">
    <source>
        <dbReference type="Proteomes" id="UP000076858"/>
    </source>
</evidence>
<accession>A0A162DHP6</accession>
<name>A0A162DHP6_9CRUS</name>
<protein>
    <submittedName>
        <fullName evidence="1">Uncharacterized protein</fullName>
    </submittedName>
</protein>
<sequence>MQSFFIMSTIFRFVALSRRWLSQFSILFCFPFACAVCLFTTDSTAIC</sequence>
<dbReference type="EMBL" id="LRGB01001473">
    <property type="protein sequence ID" value="KZS11894.1"/>
    <property type="molecule type" value="Genomic_DNA"/>
</dbReference>
<organism evidence="1 2">
    <name type="scientific">Daphnia magna</name>
    <dbReference type="NCBI Taxonomy" id="35525"/>
    <lineage>
        <taxon>Eukaryota</taxon>
        <taxon>Metazoa</taxon>
        <taxon>Ecdysozoa</taxon>
        <taxon>Arthropoda</taxon>
        <taxon>Crustacea</taxon>
        <taxon>Branchiopoda</taxon>
        <taxon>Diplostraca</taxon>
        <taxon>Cladocera</taxon>
        <taxon>Anomopoda</taxon>
        <taxon>Daphniidae</taxon>
        <taxon>Daphnia</taxon>
    </lineage>
</organism>
<keyword evidence="2" id="KW-1185">Reference proteome</keyword>
<evidence type="ECO:0000313" key="1">
    <source>
        <dbReference type="EMBL" id="KZS11894.1"/>
    </source>
</evidence>
<dbReference type="Proteomes" id="UP000076858">
    <property type="component" value="Unassembled WGS sequence"/>
</dbReference>
<reference evidence="1 2" key="1">
    <citation type="submission" date="2016-03" db="EMBL/GenBank/DDBJ databases">
        <title>EvidentialGene: Evidence-directed Construction of Genes on Genomes.</title>
        <authorList>
            <person name="Gilbert D.G."/>
            <person name="Choi J.-H."/>
            <person name="Mockaitis K."/>
            <person name="Colbourne J."/>
            <person name="Pfrender M."/>
        </authorList>
    </citation>
    <scope>NUCLEOTIDE SEQUENCE [LARGE SCALE GENOMIC DNA]</scope>
    <source>
        <strain evidence="1 2">Xinb3</strain>
        <tissue evidence="1">Complete organism</tissue>
    </source>
</reference>
<gene>
    <name evidence="1" type="ORF">APZ42_023309</name>
</gene>
<comment type="caution">
    <text evidence="1">The sequence shown here is derived from an EMBL/GenBank/DDBJ whole genome shotgun (WGS) entry which is preliminary data.</text>
</comment>
<proteinExistence type="predicted"/>
<dbReference type="AlphaFoldDB" id="A0A162DHP6"/>